<gene>
    <name evidence="1" type="ORF">KTT_48950</name>
</gene>
<name>A0A402A7R0_9CHLR</name>
<accession>A0A402A7R0</accession>
<reference evidence="2" key="1">
    <citation type="submission" date="2018-12" db="EMBL/GenBank/DDBJ databases">
        <title>Tengunoibacter tsumagoiensis gen. nov., sp. nov., Dictyobacter kobayashii sp. nov., D. alpinus sp. nov., and D. joshuensis sp. nov. and description of Dictyobacteraceae fam. nov. within the order Ktedonobacterales isolated from Tengu-no-mugimeshi.</title>
        <authorList>
            <person name="Wang C.M."/>
            <person name="Zheng Y."/>
            <person name="Sakai Y."/>
            <person name="Toyoda A."/>
            <person name="Minakuchi Y."/>
            <person name="Abe K."/>
            <person name="Yokota A."/>
            <person name="Yabe S."/>
        </authorList>
    </citation>
    <scope>NUCLEOTIDE SEQUENCE [LARGE SCALE GENOMIC DNA]</scope>
    <source>
        <strain evidence="2">Uno3</strain>
    </source>
</reference>
<dbReference type="AlphaFoldDB" id="A0A402A7R0"/>
<proteinExistence type="predicted"/>
<comment type="caution">
    <text evidence="1">The sequence shown here is derived from an EMBL/GenBank/DDBJ whole genome shotgun (WGS) entry which is preliminary data.</text>
</comment>
<sequence length="59" mass="6776">MPELSSSGAQLPAYRKERLDAPTESRLVWLLELYDIPAQNESRVWELNYGSLYASSLFI</sequence>
<dbReference type="Proteomes" id="UP000287352">
    <property type="component" value="Unassembled WGS sequence"/>
</dbReference>
<keyword evidence="2" id="KW-1185">Reference proteome</keyword>
<evidence type="ECO:0000313" key="1">
    <source>
        <dbReference type="EMBL" id="GCE15036.1"/>
    </source>
</evidence>
<dbReference type="EMBL" id="BIFR01000002">
    <property type="protein sequence ID" value="GCE15036.1"/>
    <property type="molecule type" value="Genomic_DNA"/>
</dbReference>
<evidence type="ECO:0000313" key="2">
    <source>
        <dbReference type="Proteomes" id="UP000287352"/>
    </source>
</evidence>
<organism evidence="1 2">
    <name type="scientific">Tengunoibacter tsumagoiensis</name>
    <dbReference type="NCBI Taxonomy" id="2014871"/>
    <lineage>
        <taxon>Bacteria</taxon>
        <taxon>Bacillati</taxon>
        <taxon>Chloroflexota</taxon>
        <taxon>Ktedonobacteria</taxon>
        <taxon>Ktedonobacterales</taxon>
        <taxon>Dictyobacteraceae</taxon>
        <taxon>Tengunoibacter</taxon>
    </lineage>
</organism>
<protein>
    <submittedName>
        <fullName evidence="1">Uncharacterized protein</fullName>
    </submittedName>
</protein>